<evidence type="ECO:0000313" key="2">
    <source>
        <dbReference type="EMBL" id="JAD81337.1"/>
    </source>
</evidence>
<keyword evidence="1" id="KW-0732">Signal</keyword>
<accession>A0A0A9DC49</accession>
<feature type="chain" id="PRO_5002043560" evidence="1">
    <location>
        <begin position="19"/>
        <end position="113"/>
    </location>
</feature>
<feature type="signal peptide" evidence="1">
    <location>
        <begin position="1"/>
        <end position="18"/>
    </location>
</feature>
<organism evidence="2">
    <name type="scientific">Arundo donax</name>
    <name type="common">Giant reed</name>
    <name type="synonym">Donax arundinaceus</name>
    <dbReference type="NCBI Taxonomy" id="35708"/>
    <lineage>
        <taxon>Eukaryota</taxon>
        <taxon>Viridiplantae</taxon>
        <taxon>Streptophyta</taxon>
        <taxon>Embryophyta</taxon>
        <taxon>Tracheophyta</taxon>
        <taxon>Spermatophyta</taxon>
        <taxon>Magnoliopsida</taxon>
        <taxon>Liliopsida</taxon>
        <taxon>Poales</taxon>
        <taxon>Poaceae</taxon>
        <taxon>PACMAD clade</taxon>
        <taxon>Arundinoideae</taxon>
        <taxon>Arundineae</taxon>
        <taxon>Arundo</taxon>
    </lineage>
</organism>
<dbReference type="PANTHER" id="PTHR31933">
    <property type="entry name" value="O-FUCOSYLTRANSFERASE 2-RELATED"/>
    <property type="match status" value="1"/>
</dbReference>
<sequence length="113" mass="12528">MLTRLLALAAHALGEAETRPEPSDLWKEPTNATMWSPCSDQRDWEASEGTNGYIMISANGGINQQRVAVSSSLVLSRCVASSIYIKLYSPKLLAKILFIFAYKDDLYALVAFR</sequence>
<evidence type="ECO:0000256" key="1">
    <source>
        <dbReference type="SAM" id="SignalP"/>
    </source>
</evidence>
<dbReference type="PANTHER" id="PTHR31933:SF9">
    <property type="entry name" value="O-FUCOSYLTRANSFERASE 2"/>
    <property type="match status" value="1"/>
</dbReference>
<dbReference type="AlphaFoldDB" id="A0A0A9DC49"/>
<reference evidence="2" key="2">
    <citation type="journal article" date="2015" name="Data Brief">
        <title>Shoot transcriptome of the giant reed, Arundo donax.</title>
        <authorList>
            <person name="Barrero R.A."/>
            <person name="Guerrero F.D."/>
            <person name="Moolhuijzen P."/>
            <person name="Goolsby J.A."/>
            <person name="Tidwell J."/>
            <person name="Bellgard S.E."/>
            <person name="Bellgard M.I."/>
        </authorList>
    </citation>
    <scope>NUCLEOTIDE SEQUENCE</scope>
    <source>
        <tissue evidence="2">Shoot tissue taken approximately 20 cm above the soil surface</tissue>
    </source>
</reference>
<dbReference type="EMBL" id="GBRH01216558">
    <property type="protein sequence ID" value="JAD81337.1"/>
    <property type="molecule type" value="Transcribed_RNA"/>
</dbReference>
<reference evidence="2" key="1">
    <citation type="submission" date="2014-09" db="EMBL/GenBank/DDBJ databases">
        <authorList>
            <person name="Magalhaes I.L.F."/>
            <person name="Oliveira U."/>
            <person name="Santos F.R."/>
            <person name="Vidigal T.H.D.A."/>
            <person name="Brescovit A.D."/>
            <person name="Santos A.J."/>
        </authorList>
    </citation>
    <scope>NUCLEOTIDE SEQUENCE</scope>
    <source>
        <tissue evidence="2">Shoot tissue taken approximately 20 cm above the soil surface</tissue>
    </source>
</reference>
<name>A0A0A9DC49_ARUDO</name>
<proteinExistence type="predicted"/>
<protein>
    <submittedName>
        <fullName evidence="2">Uncharacterized protein</fullName>
    </submittedName>
</protein>
<dbReference type="InterPro" id="IPR052272">
    <property type="entry name" value="GT106_glycosyltransferase"/>
</dbReference>